<comment type="caution">
    <text evidence="2">The sequence shown here is derived from an EMBL/GenBank/DDBJ whole genome shotgun (WGS) entry which is preliminary data.</text>
</comment>
<keyword evidence="1" id="KW-0175">Coiled coil</keyword>
<organism evidence="2 3">
    <name type="scientific">Fusarium oxysporum f. sp. conglutinans</name>
    <dbReference type="NCBI Taxonomy" id="100902"/>
    <lineage>
        <taxon>Eukaryota</taxon>
        <taxon>Fungi</taxon>
        <taxon>Dikarya</taxon>
        <taxon>Ascomycota</taxon>
        <taxon>Pezizomycotina</taxon>
        <taxon>Sordariomycetes</taxon>
        <taxon>Hypocreomycetidae</taxon>
        <taxon>Hypocreales</taxon>
        <taxon>Nectriaceae</taxon>
        <taxon>Fusarium</taxon>
        <taxon>Fusarium oxysporum species complex</taxon>
    </lineage>
</organism>
<evidence type="ECO:0000256" key="1">
    <source>
        <dbReference type="SAM" id="Coils"/>
    </source>
</evidence>
<dbReference type="Proteomes" id="UP000593570">
    <property type="component" value="Unassembled WGS sequence"/>
</dbReference>
<name>A0A8H6LFZ4_FUSOX</name>
<evidence type="ECO:0000313" key="3">
    <source>
        <dbReference type="Proteomes" id="UP000593570"/>
    </source>
</evidence>
<sequence length="397" mass="45051">MLSLGEQYALVVVETSPASENVPENQDIYIAFKGVPSLTKSIKSGQKKSDIVVINRQERENVRQLIEKYGIEDLKARVRQLATKGVFTKPSIAQHMFPDLSGDIPAAEAVGKSIAEDKIHGAVNPDELILEPSGDAEAPTGEAIPTEGVLNNAVNLPESDRQPRLERRAQGDRYTARLSLRSQHELMVDLQKYLERACYTYAREHMQDVLEEQCWDCAEAAQLSDWMQQFLSRRSSFDTEANDDELMKLFESGIEICNAAVRRFNMESDEIMELLVDAERLLGVLQVDKYQHLVRNLRVKVEKAANELIREKSQWQDRLEKKLACIAAEEAKLNDMKRAVIVENENSMKESQDVAGSEIRDALDKAEVTFKTEIELDAKHRWTLIQRAYLSKTETDV</sequence>
<dbReference type="AlphaFoldDB" id="A0A8H6LFZ4"/>
<feature type="coiled-coil region" evidence="1">
    <location>
        <begin position="287"/>
        <end position="318"/>
    </location>
</feature>
<dbReference type="EMBL" id="JACDXP010000011">
    <property type="protein sequence ID" value="KAF6517681.1"/>
    <property type="molecule type" value="Genomic_DNA"/>
</dbReference>
<protein>
    <submittedName>
        <fullName evidence="2">Uncharacterized protein</fullName>
    </submittedName>
</protein>
<gene>
    <name evidence="2" type="ORF">HZS61_003242</name>
</gene>
<reference evidence="2 3" key="1">
    <citation type="journal article" date="2020" name="bioRxiv">
        <title>A chromosome-scale genome assembly for the Fusarium oxysporum strain Fo5176 to establish a model Arabidopsis-fungal pathosystem.</title>
        <authorList>
            <person name="Fokkens L."/>
            <person name="Guo L."/>
            <person name="Dora S."/>
            <person name="Wang B."/>
            <person name="Ye K."/>
            <person name="Sanchez-Rodriguez C."/>
            <person name="Croll D."/>
        </authorList>
    </citation>
    <scope>NUCLEOTIDE SEQUENCE [LARGE SCALE GENOMIC DNA]</scope>
    <source>
        <strain evidence="2 3">Fo5176</strain>
    </source>
</reference>
<accession>A0A8H6LFZ4</accession>
<proteinExistence type="predicted"/>
<evidence type="ECO:0000313" key="2">
    <source>
        <dbReference type="EMBL" id="KAF6517681.1"/>
    </source>
</evidence>